<feature type="transmembrane region" description="Helical" evidence="7">
    <location>
        <begin position="184"/>
        <end position="201"/>
    </location>
</feature>
<evidence type="ECO:0000256" key="2">
    <source>
        <dbReference type="ARBA" id="ARBA00007018"/>
    </source>
</evidence>
<evidence type="ECO:0000256" key="3">
    <source>
        <dbReference type="ARBA" id="ARBA00022692"/>
    </source>
</evidence>
<feature type="transmembrane region" description="Helical" evidence="7">
    <location>
        <begin position="109"/>
        <end position="128"/>
    </location>
</feature>
<keyword evidence="6" id="KW-0479">Metal-binding</keyword>
<feature type="transmembrane region" description="Helical" evidence="7">
    <location>
        <begin position="159"/>
        <end position="177"/>
    </location>
</feature>
<dbReference type="GO" id="GO:0046872">
    <property type="term" value="F:metal ion binding"/>
    <property type="evidence" value="ECO:0007669"/>
    <property type="project" value="UniProtKB-KW"/>
</dbReference>
<keyword evidence="9" id="KW-1185">Reference proteome</keyword>
<accession>A0AAN9GKB8</accession>
<keyword evidence="6" id="KW-0862">Zinc</keyword>
<evidence type="ECO:0000256" key="6">
    <source>
        <dbReference type="PIRSR" id="PIRSR604254-1"/>
    </source>
</evidence>
<feature type="transmembrane region" description="Helical" evidence="7">
    <location>
        <begin position="213"/>
        <end position="236"/>
    </location>
</feature>
<reference evidence="8 9" key="1">
    <citation type="submission" date="2024-02" db="EMBL/GenBank/DDBJ databases">
        <title>Chromosome-scale genome assembly of the rough periwinkle Littorina saxatilis.</title>
        <authorList>
            <person name="De Jode A."/>
            <person name="Faria R."/>
            <person name="Formenti G."/>
            <person name="Sims Y."/>
            <person name="Smith T.P."/>
            <person name="Tracey A."/>
            <person name="Wood J.M.D."/>
            <person name="Zagrodzka Z.B."/>
            <person name="Johannesson K."/>
            <person name="Butlin R.K."/>
            <person name="Leder E.H."/>
        </authorList>
    </citation>
    <scope>NUCLEOTIDE SEQUENCE [LARGE SCALE GENOMIC DNA]</scope>
    <source>
        <strain evidence="8">Snail1</strain>
        <tissue evidence="8">Muscle</tissue>
    </source>
</reference>
<keyword evidence="4 7" id="KW-1133">Transmembrane helix</keyword>
<dbReference type="PANTHER" id="PTHR20855">
    <property type="entry name" value="ADIPOR/PROGESTIN RECEPTOR-RELATED"/>
    <property type="match status" value="1"/>
</dbReference>
<evidence type="ECO:0000313" key="9">
    <source>
        <dbReference type="Proteomes" id="UP001374579"/>
    </source>
</evidence>
<feature type="binding site" evidence="6">
    <location>
        <position position="216"/>
    </location>
    <ligand>
        <name>Zn(2+)</name>
        <dbReference type="ChEBI" id="CHEBI:29105"/>
    </ligand>
</feature>
<evidence type="ECO:0000256" key="7">
    <source>
        <dbReference type="SAM" id="Phobius"/>
    </source>
</evidence>
<dbReference type="InterPro" id="IPR004254">
    <property type="entry name" value="AdipoR/HlyIII-related"/>
</dbReference>
<comment type="similarity">
    <text evidence="2">Belongs to the ADIPOR family.</text>
</comment>
<name>A0AAN9GKB8_9CAEN</name>
<dbReference type="AlphaFoldDB" id="A0AAN9GKB8"/>
<dbReference type="GO" id="GO:0016020">
    <property type="term" value="C:membrane"/>
    <property type="evidence" value="ECO:0007669"/>
    <property type="project" value="UniProtKB-SubCell"/>
</dbReference>
<feature type="transmembrane region" description="Helical" evidence="7">
    <location>
        <begin position="40"/>
        <end position="61"/>
    </location>
</feature>
<keyword evidence="3 7" id="KW-0812">Transmembrane</keyword>
<gene>
    <name evidence="8" type="ORF">V1264_010913</name>
</gene>
<comment type="subcellular location">
    <subcellularLocation>
        <location evidence="1">Membrane</location>
        <topology evidence="1">Multi-pass membrane protein</topology>
    </subcellularLocation>
</comment>
<feature type="binding site" evidence="6">
    <location>
        <position position="88"/>
    </location>
    <ligand>
        <name>Zn(2+)</name>
        <dbReference type="ChEBI" id="CHEBI:29105"/>
    </ligand>
</feature>
<proteinExistence type="inferred from homology"/>
<comment type="caution">
    <text evidence="8">The sequence shown here is derived from an EMBL/GenBank/DDBJ whole genome shotgun (WGS) entry which is preliminary data.</text>
</comment>
<dbReference type="EMBL" id="JBAMIC010000002">
    <property type="protein sequence ID" value="KAK7111244.1"/>
    <property type="molecule type" value="Genomic_DNA"/>
</dbReference>
<dbReference type="Pfam" id="PF03006">
    <property type="entry name" value="HlyIII"/>
    <property type="match status" value="1"/>
</dbReference>
<dbReference type="PANTHER" id="PTHR20855:SF3">
    <property type="entry name" value="LD03007P"/>
    <property type="match status" value="1"/>
</dbReference>
<protein>
    <submittedName>
        <fullName evidence="8">Uncharacterized protein</fullName>
    </submittedName>
</protein>
<organism evidence="8 9">
    <name type="scientific">Littorina saxatilis</name>
    <dbReference type="NCBI Taxonomy" id="31220"/>
    <lineage>
        <taxon>Eukaryota</taxon>
        <taxon>Metazoa</taxon>
        <taxon>Spiralia</taxon>
        <taxon>Lophotrochozoa</taxon>
        <taxon>Mollusca</taxon>
        <taxon>Gastropoda</taxon>
        <taxon>Caenogastropoda</taxon>
        <taxon>Littorinimorpha</taxon>
        <taxon>Littorinoidea</taxon>
        <taxon>Littorinidae</taxon>
        <taxon>Littorina</taxon>
    </lineage>
</organism>
<feature type="binding site" evidence="6">
    <location>
        <position position="212"/>
    </location>
    <ligand>
        <name>Zn(2+)</name>
        <dbReference type="ChEBI" id="CHEBI:29105"/>
    </ligand>
</feature>
<sequence>MALRLIRNISSSADLDKLKNERAGPGEAYRPTEVEHIANVVTHGVWVIPSLGAMIFMVYLATTSLHTTVAIIYGLALFALFSMSTAFHLVSYTGWLGDWRIFFHIGDRAIIYIFIASSYTPWLILKHFHSWAEEVLFVVWVMAVCGILYQYIFHERFKWVEIVLYLVIGVCPALVIADMKESSGIFELSLGGLTYVVGVFFFKSDGLIPFAHAIWHCFVFVGALFHYYAVCVHLLLSDQL</sequence>
<evidence type="ECO:0000256" key="4">
    <source>
        <dbReference type="ARBA" id="ARBA00022989"/>
    </source>
</evidence>
<feature type="transmembrane region" description="Helical" evidence="7">
    <location>
        <begin position="135"/>
        <end position="153"/>
    </location>
</feature>
<feature type="transmembrane region" description="Helical" evidence="7">
    <location>
        <begin position="68"/>
        <end position="89"/>
    </location>
</feature>
<dbReference type="Proteomes" id="UP001374579">
    <property type="component" value="Unassembled WGS sequence"/>
</dbReference>
<evidence type="ECO:0000313" key="8">
    <source>
        <dbReference type="EMBL" id="KAK7111244.1"/>
    </source>
</evidence>
<keyword evidence="5 7" id="KW-0472">Membrane</keyword>
<evidence type="ECO:0000256" key="1">
    <source>
        <dbReference type="ARBA" id="ARBA00004141"/>
    </source>
</evidence>
<evidence type="ECO:0000256" key="5">
    <source>
        <dbReference type="ARBA" id="ARBA00023136"/>
    </source>
</evidence>